<accession>A0A4Z2IRB6</accession>
<evidence type="ECO:0000313" key="3">
    <source>
        <dbReference type="Proteomes" id="UP000314294"/>
    </source>
</evidence>
<evidence type="ECO:0000313" key="2">
    <source>
        <dbReference type="EMBL" id="TNN79733.1"/>
    </source>
</evidence>
<dbReference type="AlphaFoldDB" id="A0A4Z2IRB6"/>
<evidence type="ECO:0000256" key="1">
    <source>
        <dbReference type="SAM" id="MobiDB-lite"/>
    </source>
</evidence>
<organism evidence="2 3">
    <name type="scientific">Liparis tanakae</name>
    <name type="common">Tanaka's snailfish</name>
    <dbReference type="NCBI Taxonomy" id="230148"/>
    <lineage>
        <taxon>Eukaryota</taxon>
        <taxon>Metazoa</taxon>
        <taxon>Chordata</taxon>
        <taxon>Craniata</taxon>
        <taxon>Vertebrata</taxon>
        <taxon>Euteleostomi</taxon>
        <taxon>Actinopterygii</taxon>
        <taxon>Neopterygii</taxon>
        <taxon>Teleostei</taxon>
        <taxon>Neoteleostei</taxon>
        <taxon>Acanthomorphata</taxon>
        <taxon>Eupercaria</taxon>
        <taxon>Perciformes</taxon>
        <taxon>Cottioidei</taxon>
        <taxon>Cottales</taxon>
        <taxon>Liparidae</taxon>
        <taxon>Liparis</taxon>
    </lineage>
</organism>
<protein>
    <submittedName>
        <fullName evidence="2">Uncharacterized protein</fullName>
    </submittedName>
</protein>
<comment type="caution">
    <text evidence="2">The sequence shown here is derived from an EMBL/GenBank/DDBJ whole genome shotgun (WGS) entry which is preliminary data.</text>
</comment>
<proteinExistence type="predicted"/>
<dbReference type="Proteomes" id="UP000314294">
    <property type="component" value="Unassembled WGS sequence"/>
</dbReference>
<feature type="compositionally biased region" description="Basic and acidic residues" evidence="1">
    <location>
        <begin position="67"/>
        <end position="79"/>
    </location>
</feature>
<sequence>MLHMLSGLTPAPERQHNSSSLPPHATFMAKGSRESFIVGSVRTETNPSPGRYPKRARSPPISRHRSKTELIRECGAKYN</sequence>
<feature type="compositionally biased region" description="Basic residues" evidence="1">
    <location>
        <begin position="52"/>
        <end position="66"/>
    </location>
</feature>
<name>A0A4Z2IRB6_9TELE</name>
<dbReference type="EMBL" id="SRLO01000062">
    <property type="protein sequence ID" value="TNN79733.1"/>
    <property type="molecule type" value="Genomic_DNA"/>
</dbReference>
<reference evidence="2 3" key="1">
    <citation type="submission" date="2019-03" db="EMBL/GenBank/DDBJ databases">
        <title>First draft genome of Liparis tanakae, snailfish: a comprehensive survey of snailfish specific genes.</title>
        <authorList>
            <person name="Kim W."/>
            <person name="Song I."/>
            <person name="Jeong J.-H."/>
            <person name="Kim D."/>
            <person name="Kim S."/>
            <person name="Ryu S."/>
            <person name="Song J.Y."/>
            <person name="Lee S.K."/>
        </authorList>
    </citation>
    <scope>NUCLEOTIDE SEQUENCE [LARGE SCALE GENOMIC DNA]</scope>
    <source>
        <tissue evidence="2">Muscle</tissue>
    </source>
</reference>
<feature type="region of interest" description="Disordered" evidence="1">
    <location>
        <begin position="1"/>
        <end position="79"/>
    </location>
</feature>
<keyword evidence="3" id="KW-1185">Reference proteome</keyword>
<gene>
    <name evidence="2" type="ORF">EYF80_010107</name>
</gene>